<dbReference type="EMBL" id="WJKJ01000013">
    <property type="protein sequence ID" value="MBD3363667.1"/>
    <property type="molecule type" value="Genomic_DNA"/>
</dbReference>
<evidence type="ECO:0000256" key="1">
    <source>
        <dbReference type="SAM" id="Phobius"/>
    </source>
</evidence>
<feature type="transmembrane region" description="Helical" evidence="1">
    <location>
        <begin position="429"/>
        <end position="449"/>
    </location>
</feature>
<feature type="transmembrane region" description="Helical" evidence="1">
    <location>
        <begin position="195"/>
        <end position="212"/>
    </location>
</feature>
<dbReference type="Proteomes" id="UP000630660">
    <property type="component" value="Unassembled WGS sequence"/>
</dbReference>
<dbReference type="AlphaFoldDB" id="A0A9D5K7G4"/>
<feature type="transmembrane region" description="Helical" evidence="1">
    <location>
        <begin position="168"/>
        <end position="183"/>
    </location>
</feature>
<evidence type="ECO:0000313" key="2">
    <source>
        <dbReference type="EMBL" id="MBD3363667.1"/>
    </source>
</evidence>
<dbReference type="InterPro" id="IPR018580">
    <property type="entry name" value="Uncharacterised_YfhO"/>
</dbReference>
<feature type="transmembrane region" description="Helical" evidence="1">
    <location>
        <begin position="910"/>
        <end position="933"/>
    </location>
</feature>
<feature type="transmembrane region" description="Helical" evidence="1">
    <location>
        <begin position="574"/>
        <end position="593"/>
    </location>
</feature>
<comment type="caution">
    <text evidence="2">The sequence shown here is derived from an EMBL/GenBank/DDBJ whole genome shotgun (WGS) entry which is preliminary data.</text>
</comment>
<feature type="transmembrane region" description="Helical" evidence="1">
    <location>
        <begin position="249"/>
        <end position="268"/>
    </location>
</feature>
<gene>
    <name evidence="2" type="ORF">GF359_00470</name>
</gene>
<keyword evidence="1" id="KW-0812">Transmembrane</keyword>
<feature type="transmembrane region" description="Helical" evidence="1">
    <location>
        <begin position="26"/>
        <end position="47"/>
    </location>
</feature>
<feature type="transmembrane region" description="Helical" evidence="1">
    <location>
        <begin position="600"/>
        <end position="617"/>
    </location>
</feature>
<feature type="transmembrane region" description="Helical" evidence="1">
    <location>
        <begin position="326"/>
        <end position="343"/>
    </location>
</feature>
<feature type="transmembrane region" description="Helical" evidence="1">
    <location>
        <begin position="388"/>
        <end position="409"/>
    </location>
</feature>
<feature type="transmembrane region" description="Helical" evidence="1">
    <location>
        <begin position="108"/>
        <end position="135"/>
    </location>
</feature>
<dbReference type="PANTHER" id="PTHR38454:SF1">
    <property type="entry name" value="INTEGRAL MEMBRANE PROTEIN"/>
    <property type="match status" value="1"/>
</dbReference>
<feature type="transmembrane region" description="Helical" evidence="1">
    <location>
        <begin position="350"/>
        <end position="376"/>
    </location>
</feature>
<proteinExistence type="predicted"/>
<evidence type="ECO:0000313" key="3">
    <source>
        <dbReference type="Proteomes" id="UP000630660"/>
    </source>
</evidence>
<feature type="transmembrane region" description="Helical" evidence="1">
    <location>
        <begin position="218"/>
        <end position="237"/>
    </location>
</feature>
<protein>
    <submittedName>
        <fullName evidence="2">YfhO family protein</fullName>
    </submittedName>
</protein>
<dbReference type="Pfam" id="PF09586">
    <property type="entry name" value="YfhO"/>
    <property type="match status" value="1"/>
</dbReference>
<accession>A0A9D5K7G4</accession>
<sequence length="942" mass="105246">MAKKRKKTAPARPVEKKTSRPDIKIGWGWILLGLSVLVLVLFINTLMKGHLIHGSDQLISGYMFKSFAKESIAATGEFPLWNPYIFGGLPYVDALHGDVFYITALLRMVFSVSTVMALVFVLQIIVAGIFTYGFLRTLKVRNLAAIIGALAYMFTGAIVSFVDAGHDGKVIVASLLPAGLFFIQKAFDVETKRKIAHFALLALVIGLALLSPHVQMTYYMLMLMAFYIIFKFFVLGVKEKRWGFAGKSLGLSFASLAVGFGISAIQFLPSWSYLPFSPRGAGGRGWLWNTSYSMPRMELMDLVNPRFSGTMDSYWGSNPLKQHAEYFGIIILVLLVVGLIIAWRRRETKFFAGFGLFGLLMALGGNTIFYVIPYNILPLLNRFRAPAMIFYTVSFSAVVVAMLGLQAFLDNTGTGEKKKKRRLKPRKTAGIAAGVAGGVLLILALWSSLAPGGFARGLVGSIQRSAKKQTLADFIDPDSRAEMSRGDITRHLASSPLGDNSDRMAAEFGRQMVSLGINNPNAGQQEMNNIMGQVLAGQGYNQFNPPGELELMYMSRVGYKSLTLGKNMNRISGGFWLALLFAAAAGLIIFFWGRMPRYRILWAALLAAAVFTDLWLVDSKFVGIVRDSAGNPVSAEELYAPDQIVSFLKQDTDVYRVYHLQPMGRPIYRNDDYLMLHGIQEVGGYHGNQLGRYQEFIGTPQTIMFRNPSNLRHQQFLTMLDVRYIIGLTPPDTTEMERYSPADQEKVRAFFSDMAFVMDSTVSPYRPVYSNPRYAIYRNMSPCSRAWLCTEVEVISEDSRILQRLKEPGFDPRRTVVLEEKPEGWQASADTLPAGTVRITSYEPNSIEISADLEKPSVLVLSENWYPYYRAWVDGEERKVYRADYTLRAVPLEAGNHQVVFRFSSPYMKAGTWITIVSLALVGLAIALSIILVKRRKKKSKS</sequence>
<feature type="transmembrane region" description="Helical" evidence="1">
    <location>
        <begin position="142"/>
        <end position="162"/>
    </location>
</feature>
<reference evidence="2" key="1">
    <citation type="submission" date="2019-11" db="EMBL/GenBank/DDBJ databases">
        <title>Microbial mats filling the niche in hypersaline microbial mats.</title>
        <authorList>
            <person name="Wong H.L."/>
            <person name="Macleod F.I."/>
            <person name="White R.A. III"/>
            <person name="Burns B.P."/>
        </authorList>
    </citation>
    <scope>NUCLEOTIDE SEQUENCE</scope>
    <source>
        <strain evidence="2">Bin_327</strain>
    </source>
</reference>
<organism evidence="2 3">
    <name type="scientific">candidate division WOR-3 bacterium</name>
    <dbReference type="NCBI Taxonomy" id="2052148"/>
    <lineage>
        <taxon>Bacteria</taxon>
        <taxon>Bacteria division WOR-3</taxon>
    </lineage>
</organism>
<dbReference type="PANTHER" id="PTHR38454">
    <property type="entry name" value="INTEGRAL MEMBRANE PROTEIN-RELATED"/>
    <property type="match status" value="1"/>
</dbReference>
<name>A0A9D5K7G4_UNCW3</name>
<keyword evidence="1" id="KW-1133">Transmembrane helix</keyword>
<keyword evidence="1" id="KW-0472">Membrane</keyword>